<keyword evidence="1" id="KW-0472">Membrane</keyword>
<reference evidence="2" key="1">
    <citation type="submission" date="2023-09" db="EMBL/GenBank/DDBJ databases">
        <authorList>
            <person name="Zeng C."/>
        </authorList>
    </citation>
    <scope>NUCLEOTIDE SEQUENCE</scope>
    <source>
        <strain evidence="2">ZCY20-5</strain>
    </source>
</reference>
<sequence length="275" mass="30193">MLKKLIKYDLKATSRGFGVLYIIVLALAVLAAIFDAACNRLANGGNFDPLRVAQGIFVVLYCLALFGVNLFTVLICMRFYYDNLFKDEGYLMHTLPVTPAKLIWSKVIISAVWGIVTTLVSLLSLLILGGEVGHLAPNWYRLDFSWLGEHSAYIGTTLMGIATVVVGVVFLELWICASLSIGSLLPKHHRAISVGMIIAFGVVHVVLLIWVISQISALPESSGMTQFFHALNVQQDGSAFVADIVMACVSAYMILFSVLYFAVTQSIMKNHLNLE</sequence>
<organism evidence="2 3">
    <name type="scientific">Caproicibacterium argilliputei</name>
    <dbReference type="NCBI Taxonomy" id="3030016"/>
    <lineage>
        <taxon>Bacteria</taxon>
        <taxon>Bacillati</taxon>
        <taxon>Bacillota</taxon>
        <taxon>Clostridia</taxon>
        <taxon>Eubacteriales</taxon>
        <taxon>Oscillospiraceae</taxon>
        <taxon>Caproicibacterium</taxon>
    </lineage>
</organism>
<feature type="transmembrane region" description="Helical" evidence="1">
    <location>
        <begin position="191"/>
        <end position="217"/>
    </location>
</feature>
<protein>
    <submittedName>
        <fullName evidence="2">Uncharacterized protein</fullName>
    </submittedName>
</protein>
<feature type="transmembrane region" description="Helical" evidence="1">
    <location>
        <begin position="150"/>
        <end position="179"/>
    </location>
</feature>
<name>A0AA97DBH5_9FIRM</name>
<feature type="transmembrane region" description="Helical" evidence="1">
    <location>
        <begin position="237"/>
        <end position="263"/>
    </location>
</feature>
<gene>
    <name evidence="2" type="ORF">PXC00_05825</name>
</gene>
<keyword evidence="1" id="KW-0812">Transmembrane</keyword>
<dbReference type="EMBL" id="CP135996">
    <property type="protein sequence ID" value="WOC33384.1"/>
    <property type="molecule type" value="Genomic_DNA"/>
</dbReference>
<dbReference type="KEGG" id="carl:PXC00_05825"/>
<keyword evidence="3" id="KW-1185">Reference proteome</keyword>
<feature type="transmembrane region" description="Helical" evidence="1">
    <location>
        <begin position="12"/>
        <end position="34"/>
    </location>
</feature>
<dbReference type="AlphaFoldDB" id="A0AA97DBH5"/>
<accession>A0AA97DBH5</accession>
<reference evidence="2" key="2">
    <citation type="submission" date="2024-06" db="EMBL/GenBank/DDBJ databases">
        <title>Caproicibacterium argilliputei sp. nov, a novel caproic acid producing anaerobic bacterium isolated from pit mud.</title>
        <authorList>
            <person name="Xia S."/>
        </authorList>
    </citation>
    <scope>NUCLEOTIDE SEQUENCE</scope>
    <source>
        <strain evidence="2">ZCY20-5</strain>
    </source>
</reference>
<feature type="transmembrane region" description="Helical" evidence="1">
    <location>
        <begin position="102"/>
        <end position="130"/>
    </location>
</feature>
<evidence type="ECO:0000313" key="2">
    <source>
        <dbReference type="EMBL" id="WOC33384.1"/>
    </source>
</evidence>
<proteinExistence type="predicted"/>
<feature type="transmembrane region" description="Helical" evidence="1">
    <location>
        <begin position="54"/>
        <end position="81"/>
    </location>
</feature>
<dbReference type="RefSeq" id="WP_275845782.1">
    <property type="nucleotide sequence ID" value="NZ_CP135996.1"/>
</dbReference>
<evidence type="ECO:0000313" key="3">
    <source>
        <dbReference type="Proteomes" id="UP001300604"/>
    </source>
</evidence>
<keyword evidence="1" id="KW-1133">Transmembrane helix</keyword>
<dbReference type="Proteomes" id="UP001300604">
    <property type="component" value="Chromosome"/>
</dbReference>
<evidence type="ECO:0000256" key="1">
    <source>
        <dbReference type="SAM" id="Phobius"/>
    </source>
</evidence>